<evidence type="ECO:0000313" key="6">
    <source>
        <dbReference type="Proteomes" id="UP000728106"/>
    </source>
</evidence>
<dbReference type="PANTHER" id="PTHR39430">
    <property type="entry name" value="MEMBRANE-ASSOCIATED PROTEASE-RELATED"/>
    <property type="match status" value="1"/>
</dbReference>
<dbReference type="AlphaFoldDB" id="A0A4Z0RN07"/>
<dbReference type="Proteomes" id="UP000808038">
    <property type="component" value="Unassembled WGS sequence"/>
</dbReference>
<feature type="transmembrane region" description="Helical" evidence="2">
    <location>
        <begin position="44"/>
        <end position="65"/>
    </location>
</feature>
<evidence type="ECO:0000256" key="2">
    <source>
        <dbReference type="SAM" id="Phobius"/>
    </source>
</evidence>
<sequence>MSTFMKVVKTILLLISGLAIIIIGQLLGEITYSVVPIPSLPDIVYILVAVVAVLAMNRWVLKIPLEEFGLGKLHLNWWWVVLGLAMPWALNFTMAMIFAGNITFNPNTSFMTIYMAVIAAFSVGMVEELIFRSYMFSTIRRDFGLIAATIIPSVFFAATHLLNGSLNFTSTIMLLVAGTIVGVTFTLIRLATGNIWTAVIMHTLWDTFVADSNIANENALVAIKDATANPGMLLSGGQYGIETSLPGMLVFAIPMIIIFVSLKNRGMIGTNNLK</sequence>
<keyword evidence="5" id="KW-0378">Hydrolase</keyword>
<evidence type="ECO:0000313" key="4">
    <source>
        <dbReference type="EMBL" id="MBJ7631996.1"/>
    </source>
</evidence>
<name>A0A4Z0RN07_WEICO</name>
<feature type="domain" description="CAAX prenyl protease 2/Lysostaphin resistance protein A-like" evidence="3">
    <location>
        <begin position="112"/>
        <end position="207"/>
    </location>
</feature>
<feature type="transmembrane region" description="Helical" evidence="2">
    <location>
        <begin position="111"/>
        <end position="131"/>
    </location>
</feature>
<feature type="transmembrane region" description="Helical" evidence="2">
    <location>
        <begin position="245"/>
        <end position="262"/>
    </location>
</feature>
<keyword evidence="5" id="KW-0482">Metalloprotease</keyword>
<gene>
    <name evidence="5" type="ORF">HAU20_08715</name>
    <name evidence="4" type="ORF">HAU43_02600</name>
</gene>
<dbReference type="EMBL" id="JAAOCX010000002">
    <property type="protein sequence ID" value="MBJ7631996.1"/>
    <property type="molecule type" value="Genomic_DNA"/>
</dbReference>
<keyword evidence="5" id="KW-0645">Protease</keyword>
<dbReference type="Proteomes" id="UP000728106">
    <property type="component" value="Unassembled WGS sequence"/>
</dbReference>
<dbReference type="EMBL" id="JAAOCP010000010">
    <property type="protein sequence ID" value="MBJ7639461.1"/>
    <property type="molecule type" value="Genomic_DNA"/>
</dbReference>
<feature type="transmembrane region" description="Helical" evidence="2">
    <location>
        <begin position="168"/>
        <end position="191"/>
    </location>
</feature>
<reference evidence="5 6" key="2">
    <citation type="journal article" date="2021" name="Int. J. Food Microbiol.">
        <title>Safety demonstration of a microbial species for use in the food chain: Weissella confusa.</title>
        <authorList>
            <person name="Bourdichon F."/>
            <person name="Patrone V."/>
            <person name="Fontana A."/>
            <person name="Milani G."/>
            <person name="Morelli L."/>
        </authorList>
    </citation>
    <scope>NUCLEOTIDE SEQUENCE [LARGE SCALE GENOMIC DNA]</scope>
    <source>
        <strain evidence="4">CCUG 30943</strain>
        <strain evidence="5 6">CCUG 43002</strain>
    </source>
</reference>
<proteinExistence type="inferred from homology"/>
<dbReference type="InterPro" id="IPR003675">
    <property type="entry name" value="Rce1/LyrA-like_dom"/>
</dbReference>
<protein>
    <submittedName>
        <fullName evidence="5">CPBP family intramembrane metalloprotease</fullName>
    </submittedName>
</protein>
<evidence type="ECO:0000313" key="5">
    <source>
        <dbReference type="EMBL" id="MBJ7639461.1"/>
    </source>
</evidence>
<keyword evidence="6" id="KW-1185">Reference proteome</keyword>
<organism evidence="5 6">
    <name type="scientific">Weissella confusa</name>
    <name type="common">Lactobacillus confusus</name>
    <dbReference type="NCBI Taxonomy" id="1583"/>
    <lineage>
        <taxon>Bacteria</taxon>
        <taxon>Bacillati</taxon>
        <taxon>Bacillota</taxon>
        <taxon>Bacilli</taxon>
        <taxon>Lactobacillales</taxon>
        <taxon>Lactobacillaceae</taxon>
        <taxon>Weissella</taxon>
    </lineage>
</organism>
<dbReference type="Pfam" id="PF02517">
    <property type="entry name" value="Rce1-like"/>
    <property type="match status" value="1"/>
</dbReference>
<dbReference type="GO" id="GO:0008237">
    <property type="term" value="F:metallopeptidase activity"/>
    <property type="evidence" value="ECO:0007669"/>
    <property type="project" value="UniProtKB-KW"/>
</dbReference>
<dbReference type="PANTHER" id="PTHR39430:SF1">
    <property type="entry name" value="PROTEASE"/>
    <property type="match status" value="1"/>
</dbReference>
<feature type="transmembrane region" description="Helical" evidence="2">
    <location>
        <begin position="77"/>
        <end position="99"/>
    </location>
</feature>
<dbReference type="RefSeq" id="WP_135411186.1">
    <property type="nucleotide sequence ID" value="NZ_ALXH01000100.1"/>
</dbReference>
<keyword evidence="2" id="KW-1133">Transmembrane helix</keyword>
<dbReference type="GO" id="GO:0080120">
    <property type="term" value="P:CAAX-box protein maturation"/>
    <property type="evidence" value="ECO:0007669"/>
    <property type="project" value="UniProtKB-ARBA"/>
</dbReference>
<dbReference type="GO" id="GO:0004175">
    <property type="term" value="F:endopeptidase activity"/>
    <property type="evidence" value="ECO:0007669"/>
    <property type="project" value="UniProtKB-ARBA"/>
</dbReference>
<feature type="transmembrane region" description="Helical" evidence="2">
    <location>
        <begin position="143"/>
        <end position="162"/>
    </location>
</feature>
<comment type="similarity">
    <text evidence="1">Belongs to the UPF0177 family.</text>
</comment>
<accession>A0A4Z0RN07</accession>
<keyword evidence="2" id="KW-0472">Membrane</keyword>
<evidence type="ECO:0000259" key="3">
    <source>
        <dbReference type="Pfam" id="PF02517"/>
    </source>
</evidence>
<evidence type="ECO:0000256" key="1">
    <source>
        <dbReference type="ARBA" id="ARBA00009067"/>
    </source>
</evidence>
<comment type="caution">
    <text evidence="5">The sequence shown here is derived from an EMBL/GenBank/DDBJ whole genome shotgun (WGS) entry which is preliminary data.</text>
</comment>
<keyword evidence="2" id="KW-0812">Transmembrane</keyword>
<reference evidence="5" key="1">
    <citation type="submission" date="2020-02" db="EMBL/GenBank/DDBJ databases">
        <authorList>
            <person name="Fontana A."/>
            <person name="Patrone V."/>
            <person name="Morelli L."/>
        </authorList>
    </citation>
    <scope>NUCLEOTIDE SEQUENCE</scope>
    <source>
        <strain evidence="4">CCUG 30943</strain>
        <strain evidence="5">CCUG 43002</strain>
    </source>
</reference>